<dbReference type="EMBL" id="LR901470">
    <property type="protein sequence ID" value="CAD7248689.1"/>
    <property type="molecule type" value="Genomic_DNA"/>
</dbReference>
<evidence type="ECO:0000313" key="17">
    <source>
        <dbReference type="Proteomes" id="UP000677054"/>
    </source>
</evidence>
<gene>
    <name evidence="16" type="ORF">DSTB1V02_LOCUS8499</name>
</gene>
<dbReference type="PANTHER" id="PTHR42643:SF30">
    <property type="entry name" value="IONOTROPIC RECEPTOR 40A-RELATED"/>
    <property type="match status" value="1"/>
</dbReference>
<evidence type="ECO:0000256" key="10">
    <source>
        <dbReference type="ARBA" id="ARBA00023180"/>
    </source>
</evidence>
<dbReference type="Gene3D" id="3.40.190.10">
    <property type="entry name" value="Periplasmic binding protein-like II"/>
    <property type="match status" value="1"/>
</dbReference>
<protein>
    <submittedName>
        <fullName evidence="16">Uncharacterized protein</fullName>
    </submittedName>
</protein>
<evidence type="ECO:0000313" key="16">
    <source>
        <dbReference type="EMBL" id="CAD7248689.1"/>
    </source>
</evidence>
<keyword evidence="11" id="KW-1071">Ligand-gated ion channel</keyword>
<keyword evidence="8 13" id="KW-0472">Membrane</keyword>
<dbReference type="GO" id="GO:0005886">
    <property type="term" value="C:plasma membrane"/>
    <property type="evidence" value="ECO:0007669"/>
    <property type="project" value="UniProtKB-SubCell"/>
</dbReference>
<comment type="subcellular location">
    <subcellularLocation>
        <location evidence="1">Cell membrane</location>
        <topology evidence="1">Multi-pass membrane protein</topology>
    </subcellularLocation>
</comment>
<keyword evidence="6 13" id="KW-1133">Transmembrane helix</keyword>
<dbReference type="PANTHER" id="PTHR42643">
    <property type="entry name" value="IONOTROPIC RECEPTOR 20A-RELATED"/>
    <property type="match status" value="1"/>
</dbReference>
<feature type="domain" description="Ionotropic glutamate receptor L-glutamate and glycine-binding" evidence="15">
    <location>
        <begin position="117"/>
        <end position="220"/>
    </location>
</feature>
<keyword evidence="9" id="KW-0675">Receptor</keyword>
<name>A0A7R8XDR2_9CRUS</name>
<evidence type="ECO:0000259" key="15">
    <source>
        <dbReference type="Pfam" id="PF10613"/>
    </source>
</evidence>
<dbReference type="Gene3D" id="1.10.287.70">
    <property type="match status" value="1"/>
</dbReference>
<keyword evidence="5 13" id="KW-0812">Transmembrane</keyword>
<sequence>MFIVLFYNENQDLRPSDIEAPSFRSNDVWLVLHDSPESEEKLISQLGELPIFLDSNLYAARRDRLEGEAGASLHEAYRKGLDIPLVYQRVGTWDGQKLTFLMEKNKYERRKDLAGVHFKVCSIESDPFVVYIDNENQIMTGVFGETWMLLQQVLNFTFHDRRLMEANPALNIGSLDAEGEEYNGLFGMLQRAEIDVIVSELTITKTRSQYMDFPTPIHDYEYPIPLHPHPHPIIPAMTSDPVPRPRMYTAKKQEKNAWKSYWRPFPLGLWLASLAGVVALALALWFVRANEAEDGNLQGRTFSTDLLVVWSASCMQGIPREPKHPAARFTVWLSFVLGLLLVNSYSAVVTSFLAVEVDALPFSHWEEIRFFGSSWKLGIMKESSDFDLFYHAYMSKEAPMAEIYEKLILGKEKDLYGTLEEAVRRTDENPNYAFVGPSESVSVSAEKCKLSAIPGVVASERLTVALTKNSLYTKIFSHL</sequence>
<dbReference type="InterPro" id="IPR052192">
    <property type="entry name" value="Insect_Ionotropic_Sensory_Rcpt"/>
</dbReference>
<dbReference type="EMBL" id="CAJPEV010001953">
    <property type="protein sequence ID" value="CAG0895044.1"/>
    <property type="molecule type" value="Genomic_DNA"/>
</dbReference>
<dbReference type="OrthoDB" id="6363928at2759"/>
<evidence type="ECO:0000256" key="12">
    <source>
        <dbReference type="ARBA" id="ARBA00023303"/>
    </source>
</evidence>
<evidence type="ECO:0000256" key="9">
    <source>
        <dbReference type="ARBA" id="ARBA00023170"/>
    </source>
</evidence>
<dbReference type="Pfam" id="PF00060">
    <property type="entry name" value="Lig_chan"/>
    <property type="match status" value="1"/>
</dbReference>
<feature type="transmembrane region" description="Helical" evidence="13">
    <location>
        <begin position="329"/>
        <end position="355"/>
    </location>
</feature>
<dbReference type="GO" id="GO:0015276">
    <property type="term" value="F:ligand-gated monoatomic ion channel activity"/>
    <property type="evidence" value="ECO:0007669"/>
    <property type="project" value="InterPro"/>
</dbReference>
<dbReference type="Pfam" id="PF10613">
    <property type="entry name" value="Lig_chan-Glu_bd"/>
    <property type="match status" value="1"/>
</dbReference>
<dbReference type="Proteomes" id="UP000677054">
    <property type="component" value="Unassembled WGS sequence"/>
</dbReference>
<keyword evidence="4" id="KW-1003">Cell membrane</keyword>
<evidence type="ECO:0000256" key="4">
    <source>
        <dbReference type="ARBA" id="ARBA00022475"/>
    </source>
</evidence>
<evidence type="ECO:0000256" key="1">
    <source>
        <dbReference type="ARBA" id="ARBA00004651"/>
    </source>
</evidence>
<keyword evidence="17" id="KW-1185">Reference proteome</keyword>
<proteinExistence type="inferred from homology"/>
<keyword evidence="10" id="KW-0325">Glycoprotein</keyword>
<keyword evidence="7" id="KW-0406">Ion transport</keyword>
<dbReference type="AlphaFoldDB" id="A0A7R8XDR2"/>
<comment type="similarity">
    <text evidence="2">Belongs to the glutamate-gated ion channel (TC 1.A.10.1) family.</text>
</comment>
<dbReference type="InterPro" id="IPR001320">
    <property type="entry name" value="Iontro_rcpt_C"/>
</dbReference>
<evidence type="ECO:0000256" key="13">
    <source>
        <dbReference type="SAM" id="Phobius"/>
    </source>
</evidence>
<evidence type="ECO:0000256" key="5">
    <source>
        <dbReference type="ARBA" id="ARBA00022692"/>
    </source>
</evidence>
<reference evidence="16" key="1">
    <citation type="submission" date="2020-11" db="EMBL/GenBank/DDBJ databases">
        <authorList>
            <person name="Tran Van P."/>
        </authorList>
    </citation>
    <scope>NUCLEOTIDE SEQUENCE</scope>
</reference>
<dbReference type="GO" id="GO:0050906">
    <property type="term" value="P:detection of stimulus involved in sensory perception"/>
    <property type="evidence" value="ECO:0007669"/>
    <property type="project" value="UniProtKB-ARBA"/>
</dbReference>
<keyword evidence="3" id="KW-0813">Transport</keyword>
<evidence type="ECO:0000259" key="14">
    <source>
        <dbReference type="Pfam" id="PF00060"/>
    </source>
</evidence>
<dbReference type="InterPro" id="IPR019594">
    <property type="entry name" value="Glu/Gly-bd"/>
</dbReference>
<evidence type="ECO:0000256" key="3">
    <source>
        <dbReference type="ARBA" id="ARBA00022448"/>
    </source>
</evidence>
<evidence type="ECO:0000256" key="2">
    <source>
        <dbReference type="ARBA" id="ARBA00008685"/>
    </source>
</evidence>
<accession>A0A7R8XDR2</accession>
<organism evidence="16">
    <name type="scientific">Darwinula stevensoni</name>
    <dbReference type="NCBI Taxonomy" id="69355"/>
    <lineage>
        <taxon>Eukaryota</taxon>
        <taxon>Metazoa</taxon>
        <taxon>Ecdysozoa</taxon>
        <taxon>Arthropoda</taxon>
        <taxon>Crustacea</taxon>
        <taxon>Oligostraca</taxon>
        <taxon>Ostracoda</taxon>
        <taxon>Podocopa</taxon>
        <taxon>Podocopida</taxon>
        <taxon>Darwinulocopina</taxon>
        <taxon>Darwinuloidea</taxon>
        <taxon>Darwinulidae</taxon>
        <taxon>Darwinula</taxon>
    </lineage>
</organism>
<dbReference type="SUPFAM" id="SSF53850">
    <property type="entry name" value="Periplasmic binding protein-like II"/>
    <property type="match status" value="1"/>
</dbReference>
<evidence type="ECO:0000256" key="7">
    <source>
        <dbReference type="ARBA" id="ARBA00023065"/>
    </source>
</evidence>
<evidence type="ECO:0000256" key="11">
    <source>
        <dbReference type="ARBA" id="ARBA00023286"/>
    </source>
</evidence>
<evidence type="ECO:0000256" key="6">
    <source>
        <dbReference type="ARBA" id="ARBA00022989"/>
    </source>
</evidence>
<feature type="domain" description="Ionotropic glutamate receptor C-terminal" evidence="14">
    <location>
        <begin position="269"/>
        <end position="367"/>
    </location>
</feature>
<evidence type="ECO:0000256" key="8">
    <source>
        <dbReference type="ARBA" id="ARBA00023136"/>
    </source>
</evidence>
<feature type="transmembrane region" description="Helical" evidence="13">
    <location>
        <begin position="267"/>
        <end position="287"/>
    </location>
</feature>
<keyword evidence="12" id="KW-0407">Ion channel</keyword>